<evidence type="ECO:0000313" key="5">
    <source>
        <dbReference type="Proteomes" id="UP000245133"/>
    </source>
</evidence>
<dbReference type="Gene3D" id="3.40.1670.10">
    <property type="entry name" value="UbiD C-terminal domain-like"/>
    <property type="match status" value="1"/>
</dbReference>
<dbReference type="GO" id="GO:0016831">
    <property type="term" value="F:carboxy-lyase activity"/>
    <property type="evidence" value="ECO:0007669"/>
    <property type="project" value="InterPro"/>
</dbReference>
<dbReference type="InterPro" id="IPR048304">
    <property type="entry name" value="UbiD_Rift_dom"/>
</dbReference>
<keyword evidence="5" id="KW-1185">Reference proteome</keyword>
<feature type="domain" description="3-octaprenyl-4-hydroxybenzoate carboxy-lyase-like C-terminal" evidence="3">
    <location>
        <begin position="319"/>
        <end position="441"/>
    </location>
</feature>
<feature type="domain" description="3-octaprenyl-4-hydroxybenzoate carboxy-lyase-like Rift-related" evidence="1">
    <location>
        <begin position="133"/>
        <end position="314"/>
    </location>
</feature>
<dbReference type="InterPro" id="IPR002830">
    <property type="entry name" value="UbiD"/>
</dbReference>
<name>A0A2P2DW55_9LEPT</name>
<comment type="caution">
    <text evidence="4">The sequence shown here is derived from an EMBL/GenBank/DDBJ whole genome shotgun (WGS) entry which is preliminary data.</text>
</comment>
<dbReference type="SUPFAM" id="SSF143968">
    <property type="entry name" value="UbiD C-terminal domain-like"/>
    <property type="match status" value="2"/>
</dbReference>
<organism evidence="4 5">
    <name type="scientific">Leptospira ryugenii</name>
    <dbReference type="NCBI Taxonomy" id="1917863"/>
    <lineage>
        <taxon>Bacteria</taxon>
        <taxon>Pseudomonadati</taxon>
        <taxon>Spirochaetota</taxon>
        <taxon>Spirochaetia</taxon>
        <taxon>Leptospirales</taxon>
        <taxon>Leptospiraceae</taxon>
        <taxon>Leptospira</taxon>
    </lineage>
</organism>
<evidence type="ECO:0000259" key="3">
    <source>
        <dbReference type="Pfam" id="PF20696"/>
    </source>
</evidence>
<evidence type="ECO:0000259" key="1">
    <source>
        <dbReference type="Pfam" id="PF01977"/>
    </source>
</evidence>
<proteinExistence type="predicted"/>
<dbReference type="PANTHER" id="PTHR30108">
    <property type="entry name" value="3-OCTAPRENYL-4-HYDROXYBENZOATE CARBOXY-LYASE-RELATED"/>
    <property type="match status" value="1"/>
</dbReference>
<feature type="domain" description="3-octaprenyl-4-hydroxybenzoate carboxy-lyase-like N-terminal" evidence="2">
    <location>
        <begin position="12"/>
        <end position="89"/>
    </location>
</feature>
<reference evidence="4 5" key="1">
    <citation type="submission" date="2018-02" db="EMBL/GenBank/DDBJ databases">
        <title>Novel Leptospira species isolated from soil and water in Japan.</title>
        <authorList>
            <person name="Nakao R."/>
            <person name="Masuzawa T."/>
        </authorList>
    </citation>
    <scope>NUCLEOTIDE SEQUENCE [LARGE SCALE GENOMIC DNA]</scope>
    <source>
        <strain evidence="4 5">YH101</strain>
    </source>
</reference>
<gene>
    <name evidence="4" type="primary">ubiD</name>
    <name evidence="4" type="ORF">LPTSP4_03680</name>
</gene>
<dbReference type="PANTHER" id="PTHR30108:SF7">
    <property type="entry name" value="3-POLYPRENYL-4-HYDROXYBENZOATE DECARBOXYLASE"/>
    <property type="match status" value="1"/>
</dbReference>
<protein>
    <submittedName>
        <fullName evidence="4">3-polyprenyl-4-hydroxybenzoate decarboxylase</fullName>
    </submittedName>
</protein>
<dbReference type="Pfam" id="PF01977">
    <property type="entry name" value="UbiD"/>
    <property type="match status" value="1"/>
</dbReference>
<dbReference type="OrthoDB" id="9809841at2"/>
<dbReference type="Pfam" id="PF20696">
    <property type="entry name" value="UbiD_C"/>
    <property type="match status" value="1"/>
</dbReference>
<dbReference type="Pfam" id="PF20695">
    <property type="entry name" value="UbiD_N"/>
    <property type="match status" value="1"/>
</dbReference>
<dbReference type="SUPFAM" id="SSF50475">
    <property type="entry name" value="FMN-binding split barrel"/>
    <property type="match status" value="1"/>
</dbReference>
<dbReference type="GO" id="GO:0005737">
    <property type="term" value="C:cytoplasm"/>
    <property type="evidence" value="ECO:0007669"/>
    <property type="project" value="TreeGrafter"/>
</dbReference>
<evidence type="ECO:0000313" key="4">
    <source>
        <dbReference type="EMBL" id="GBF48868.1"/>
    </source>
</evidence>
<dbReference type="Proteomes" id="UP000245133">
    <property type="component" value="Unassembled WGS sequence"/>
</dbReference>
<dbReference type="EMBL" id="BFBB01000002">
    <property type="protein sequence ID" value="GBF48868.1"/>
    <property type="molecule type" value="Genomic_DNA"/>
</dbReference>
<dbReference type="InterPro" id="IPR049383">
    <property type="entry name" value="UbiD-like_N"/>
</dbReference>
<evidence type="ECO:0000259" key="2">
    <source>
        <dbReference type="Pfam" id="PF20695"/>
    </source>
</evidence>
<sequence length="593" mass="67322">MNPIRSTQQFLNVLHKENELKVIDDLVDPYLELAEIQRRVVGKKGPALLFRNIKGSQFPVATNLYGSEKRIHLAFGEKPVATIQRLAKLAKDIFPPSFGKFWKERSLALLPFQVGLRSVRRAPITDIQMPGTASLPKLVSWERDGGPFVTLPLVHTQSPKNQKSNLGMYRVQIFDEKTVGMHIQIHRGGGFHYYEAEREGHSLPAHVYVGGPPALTIAAVAPLPEEIPEFVFASFLMGEKLRMHNNPSLSPYPIVADADFAILGFIPPYKRKLEGPFGDHYGYYSLEHEYPYLDVTKVLARKDAVWAATVVGRPPQEDHYIAEFLQDLLSPIFPLVMPQVVDVWAYEESGVHSLAAAIVKERYFREAFMGALRILGEGQLSLTKCLLVTNQRVRLKDFSETFRSIVENCDPRTDLFVFSQISQDTLDYTSGTVNKGSKMLFLGIKEEGKGPKFPNLATQFNHSFKDSRFRKPKVFMKGVLVVEGPNYQKEDRVAEILLQEELSGFHFVFLVNDSEDACKSDHDFIWTMFTRMEPGSDVYAHTNLVKNQVSFEPPLVFDCRMKPWIPDVLEVDPKTKKQVEERFGTWIDSLATD</sequence>
<dbReference type="RefSeq" id="WP_108973128.1">
    <property type="nucleotide sequence ID" value="NZ_BFBB01000002.1"/>
</dbReference>
<accession>A0A2P2DW55</accession>
<dbReference type="InterPro" id="IPR049381">
    <property type="entry name" value="UbiD-like_C"/>
</dbReference>
<dbReference type="AlphaFoldDB" id="A0A2P2DW55"/>
<dbReference type="NCBIfam" id="TIGR00148">
    <property type="entry name" value="UbiD family decarboxylase"/>
    <property type="match status" value="1"/>
</dbReference>